<gene>
    <name evidence="3" type="primary">yicJ</name>
    <name evidence="3" type="ORF">TRM7615_02820</name>
</gene>
<dbReference type="Pfam" id="PF13347">
    <property type="entry name" value="MFS_2"/>
    <property type="match status" value="1"/>
</dbReference>
<organism evidence="3 4">
    <name type="scientific">Falsiruegeria mediterranea M17</name>
    <dbReference type="NCBI Taxonomy" id="1200281"/>
    <lineage>
        <taxon>Bacteria</taxon>
        <taxon>Pseudomonadati</taxon>
        <taxon>Pseudomonadota</taxon>
        <taxon>Alphaproteobacteria</taxon>
        <taxon>Rhodobacterales</taxon>
        <taxon>Roseobacteraceae</taxon>
        <taxon>Falsiruegeria</taxon>
    </lineage>
</organism>
<keyword evidence="2" id="KW-1133">Transmembrane helix</keyword>
<dbReference type="GO" id="GO:0008643">
    <property type="term" value="P:carbohydrate transport"/>
    <property type="evidence" value="ECO:0007669"/>
    <property type="project" value="InterPro"/>
</dbReference>
<dbReference type="GO" id="GO:0005886">
    <property type="term" value="C:plasma membrane"/>
    <property type="evidence" value="ECO:0007669"/>
    <property type="project" value="TreeGrafter"/>
</dbReference>
<feature type="transmembrane region" description="Helical" evidence="2">
    <location>
        <begin position="427"/>
        <end position="445"/>
    </location>
</feature>
<comment type="similarity">
    <text evidence="1">Belongs to the sodium:galactoside symporter (TC 2.A.2) family.</text>
</comment>
<dbReference type="InterPro" id="IPR039672">
    <property type="entry name" value="MFS_2"/>
</dbReference>
<feature type="transmembrane region" description="Helical" evidence="2">
    <location>
        <begin position="42"/>
        <end position="60"/>
    </location>
</feature>
<evidence type="ECO:0000256" key="2">
    <source>
        <dbReference type="SAM" id="Phobius"/>
    </source>
</evidence>
<dbReference type="Proteomes" id="UP000244898">
    <property type="component" value="Unassembled WGS sequence"/>
</dbReference>
<feature type="transmembrane region" description="Helical" evidence="2">
    <location>
        <begin position="384"/>
        <end position="407"/>
    </location>
</feature>
<dbReference type="GO" id="GO:0015293">
    <property type="term" value="F:symporter activity"/>
    <property type="evidence" value="ECO:0007669"/>
    <property type="project" value="InterPro"/>
</dbReference>
<reference evidence="4" key="1">
    <citation type="submission" date="2018-03" db="EMBL/GenBank/DDBJ databases">
        <authorList>
            <person name="Rodrigo-Torres L."/>
            <person name="Arahal R. D."/>
            <person name="Lucena T."/>
        </authorList>
    </citation>
    <scope>NUCLEOTIDE SEQUENCE [LARGE SCALE GENOMIC DNA]</scope>
    <source>
        <strain evidence="4">CECT 7615</strain>
    </source>
</reference>
<dbReference type="AlphaFoldDB" id="A0A2R8CA50"/>
<feature type="transmembrane region" description="Helical" evidence="2">
    <location>
        <begin position="105"/>
        <end position="127"/>
    </location>
</feature>
<proteinExistence type="inferred from homology"/>
<accession>A0A2R8CA50</accession>
<feature type="transmembrane region" description="Helical" evidence="2">
    <location>
        <begin position="245"/>
        <end position="272"/>
    </location>
</feature>
<sequence length="465" mass="50934">MTQKVGLGGIVSYGIGSIAYGIKDNGFSTFLMIYFNQVLGLPAYLVGIALLIAMLVDAISDPWAGYLSDRCTSRLGRRHPFMYASIVPIAITYYLLWTPPEASEFMLFLYLTFMSVAVRLTLTFFEIPNSALIGEISHDYDKRTAITGLRLMFGWLGGVIMAVVVYQVFLPDSVDYDPGILNPEGYTRYAFWATLVMVVTMFVSAVGTQRAVKVFSTPDTSSEGYGFRFFKNVGHVFADSSFRSVFLASLCTNLVSGLAMSLQLYFGIFYFGLSSTQIALVTLTMVPAAIIAYLSTAFVVRGFEKKSVAVTLSWMALVLSVSLVVGKYFDVLPAPRSPELFYVVAILTFLTTTVTVLLSAVKFSMTIDLVDADQIRTGHRAEGLYFAAFSFTRKVVTGLGIFVSGVMLSLGAQSGRLIDGSTMHSIAIPYVVLIAVLYAYSVWVLKGFKLTRSEHGDNLRALGKG</sequence>
<feature type="transmembrane region" description="Helical" evidence="2">
    <location>
        <begin position="5"/>
        <end position="22"/>
    </location>
</feature>
<feature type="transmembrane region" description="Helical" evidence="2">
    <location>
        <begin position="307"/>
        <end position="329"/>
    </location>
</feature>
<feature type="transmembrane region" description="Helical" evidence="2">
    <location>
        <begin position="341"/>
        <end position="363"/>
    </location>
</feature>
<evidence type="ECO:0000256" key="1">
    <source>
        <dbReference type="ARBA" id="ARBA00009617"/>
    </source>
</evidence>
<keyword evidence="2" id="KW-0812">Transmembrane</keyword>
<keyword evidence="2" id="KW-0472">Membrane</keyword>
<feature type="transmembrane region" description="Helical" evidence="2">
    <location>
        <begin position="278"/>
        <end position="300"/>
    </location>
</feature>
<evidence type="ECO:0000313" key="4">
    <source>
        <dbReference type="Proteomes" id="UP000244898"/>
    </source>
</evidence>
<dbReference type="PANTHER" id="PTHR11328:SF28">
    <property type="entry name" value="MAJOR FACILITATOR SUPERFAMILY DOMAIN-CONTAINING PROTEIN 12"/>
    <property type="match status" value="1"/>
</dbReference>
<feature type="transmembrane region" description="Helical" evidence="2">
    <location>
        <begin position="148"/>
        <end position="169"/>
    </location>
</feature>
<dbReference type="Gene3D" id="1.20.1250.20">
    <property type="entry name" value="MFS general substrate transporter like domains"/>
    <property type="match status" value="1"/>
</dbReference>
<evidence type="ECO:0000313" key="3">
    <source>
        <dbReference type="EMBL" id="SPJ29307.1"/>
    </source>
</evidence>
<dbReference type="SUPFAM" id="SSF103473">
    <property type="entry name" value="MFS general substrate transporter"/>
    <property type="match status" value="1"/>
</dbReference>
<name>A0A2R8CA50_9RHOB</name>
<dbReference type="InterPro" id="IPR036259">
    <property type="entry name" value="MFS_trans_sf"/>
</dbReference>
<protein>
    <submittedName>
        <fullName evidence="3">Inner membrane symporter YicJ</fullName>
    </submittedName>
</protein>
<feature type="transmembrane region" description="Helical" evidence="2">
    <location>
        <begin position="189"/>
        <end position="207"/>
    </location>
</feature>
<feature type="transmembrane region" description="Helical" evidence="2">
    <location>
        <begin position="81"/>
        <end position="99"/>
    </location>
</feature>
<dbReference type="EMBL" id="ONZG01000006">
    <property type="protein sequence ID" value="SPJ29307.1"/>
    <property type="molecule type" value="Genomic_DNA"/>
</dbReference>
<keyword evidence="4" id="KW-1185">Reference proteome</keyword>
<dbReference type="PANTHER" id="PTHR11328">
    <property type="entry name" value="MAJOR FACILITATOR SUPERFAMILY DOMAIN-CONTAINING PROTEIN"/>
    <property type="match status" value="1"/>
</dbReference>